<keyword evidence="4" id="KW-1185">Reference proteome</keyword>
<reference evidence="3 4" key="1">
    <citation type="submission" date="2020-08" db="EMBL/GenBank/DDBJ databases">
        <title>Genomic Encyclopedia of Type Strains, Phase IV (KMG-IV): sequencing the most valuable type-strain genomes for metagenomic binning, comparative biology and taxonomic classification.</title>
        <authorList>
            <person name="Goeker M."/>
        </authorList>
    </citation>
    <scope>NUCLEOTIDE SEQUENCE [LARGE SCALE GENOMIC DNA]</scope>
    <source>
        <strain evidence="3 4">DSM 25024</strain>
    </source>
</reference>
<dbReference type="InterPro" id="IPR010982">
    <property type="entry name" value="Lambda_DNA-bd_dom_sf"/>
</dbReference>
<accession>A0A7W6BXW8</accession>
<dbReference type="PANTHER" id="PTHR46558:SF4">
    <property type="entry name" value="DNA-BIDING PHAGE PROTEIN"/>
    <property type="match status" value="1"/>
</dbReference>
<dbReference type="EMBL" id="JACIDO010000017">
    <property type="protein sequence ID" value="MBB3938094.1"/>
    <property type="molecule type" value="Genomic_DNA"/>
</dbReference>
<gene>
    <name evidence="3" type="ORF">GGR05_004264</name>
</gene>
<dbReference type="Proteomes" id="UP000531216">
    <property type="component" value="Unassembled WGS sequence"/>
</dbReference>
<dbReference type="OrthoDB" id="407979at2"/>
<evidence type="ECO:0000313" key="4">
    <source>
        <dbReference type="Proteomes" id="UP000531216"/>
    </source>
</evidence>
<evidence type="ECO:0000256" key="1">
    <source>
        <dbReference type="ARBA" id="ARBA00023125"/>
    </source>
</evidence>
<dbReference type="PANTHER" id="PTHR46558">
    <property type="entry name" value="TRACRIPTIONAL REGULATORY PROTEIN-RELATED-RELATED"/>
    <property type="match status" value="1"/>
</dbReference>
<dbReference type="RefSeq" id="WP_090966396.1">
    <property type="nucleotide sequence ID" value="NZ_FOOA01000028.1"/>
</dbReference>
<dbReference type="SMART" id="SM00530">
    <property type="entry name" value="HTH_XRE"/>
    <property type="match status" value="1"/>
</dbReference>
<dbReference type="SUPFAM" id="SSF47413">
    <property type="entry name" value="lambda repressor-like DNA-binding domains"/>
    <property type="match status" value="1"/>
</dbReference>
<keyword evidence="1" id="KW-0238">DNA-binding</keyword>
<dbReference type="PROSITE" id="PS50943">
    <property type="entry name" value="HTH_CROC1"/>
    <property type="match status" value="1"/>
</dbReference>
<dbReference type="GO" id="GO:0003677">
    <property type="term" value="F:DNA binding"/>
    <property type="evidence" value="ECO:0007669"/>
    <property type="project" value="UniProtKB-KW"/>
</dbReference>
<name>A0A7W6BXW8_9HYPH</name>
<dbReference type="Gene3D" id="1.10.260.40">
    <property type="entry name" value="lambda repressor-like DNA-binding domains"/>
    <property type="match status" value="1"/>
</dbReference>
<dbReference type="InterPro" id="IPR001387">
    <property type="entry name" value="Cro/C1-type_HTH"/>
</dbReference>
<protein>
    <submittedName>
        <fullName evidence="3">Transcriptional regulator with XRE-family HTH domain</fullName>
    </submittedName>
</protein>
<evidence type="ECO:0000313" key="3">
    <source>
        <dbReference type="EMBL" id="MBB3938094.1"/>
    </source>
</evidence>
<evidence type="ECO:0000259" key="2">
    <source>
        <dbReference type="PROSITE" id="PS50943"/>
    </source>
</evidence>
<dbReference type="CDD" id="cd00093">
    <property type="entry name" value="HTH_XRE"/>
    <property type="match status" value="1"/>
</dbReference>
<feature type="domain" description="HTH cro/C1-type" evidence="2">
    <location>
        <begin position="6"/>
        <end position="60"/>
    </location>
</feature>
<comment type="caution">
    <text evidence="3">The sequence shown here is derived from an EMBL/GenBank/DDBJ whole genome shotgun (WGS) entry which is preliminary data.</text>
</comment>
<dbReference type="Pfam" id="PF01381">
    <property type="entry name" value="HTH_3"/>
    <property type="match status" value="1"/>
</dbReference>
<organism evidence="3 4">
    <name type="scientific">Aureimonas phyllosphaerae</name>
    <dbReference type="NCBI Taxonomy" id="1166078"/>
    <lineage>
        <taxon>Bacteria</taxon>
        <taxon>Pseudomonadati</taxon>
        <taxon>Pseudomonadota</taxon>
        <taxon>Alphaproteobacteria</taxon>
        <taxon>Hyphomicrobiales</taxon>
        <taxon>Aurantimonadaceae</taxon>
        <taxon>Aureimonas</taxon>
    </lineage>
</organism>
<dbReference type="AlphaFoldDB" id="A0A7W6BXW8"/>
<sequence>MINEALRLIRVYHDMKQIEAAEKLGISKSYISEIEKGHKVPTLDLINKYATTFDVPSSSIMFFAESLNEGKTYGQARTFVASKIISLMKFLEDKSGRADVS</sequence>
<proteinExistence type="predicted"/>